<dbReference type="InterPro" id="IPR043129">
    <property type="entry name" value="ATPase_NBD"/>
</dbReference>
<dbReference type="InterPro" id="IPR013126">
    <property type="entry name" value="Hsp_70_fam"/>
</dbReference>
<comment type="similarity">
    <text evidence="1 4">Belongs to the heat shock protein 70 family.</text>
</comment>
<evidence type="ECO:0000256" key="1">
    <source>
        <dbReference type="ARBA" id="ARBA00007381"/>
    </source>
</evidence>
<dbReference type="SUPFAM" id="SSF100934">
    <property type="entry name" value="Heat shock protein 70kD (HSP70), C-terminal subdomain"/>
    <property type="match status" value="1"/>
</dbReference>
<dbReference type="InterPro" id="IPR018181">
    <property type="entry name" value="Heat_shock_70_CS"/>
</dbReference>
<dbReference type="SUPFAM" id="SSF100920">
    <property type="entry name" value="Heat shock protein 70kD (HSP70), peptide-binding domain"/>
    <property type="match status" value="1"/>
</dbReference>
<gene>
    <name evidence="5" type="primary">HSP7C</name>
    <name evidence="5" type="ORF">TR101209</name>
</gene>
<feature type="non-terminal residue" evidence="5">
    <location>
        <position position="1"/>
    </location>
</feature>
<dbReference type="AlphaFoldDB" id="A0A0X3PZN4"/>
<dbReference type="Gene3D" id="2.60.34.10">
    <property type="entry name" value="Substrate Binding Domain Of DNAk, Chain A, domain 1"/>
    <property type="match status" value="1"/>
</dbReference>
<dbReference type="FunFam" id="3.90.640.10:FF:000002">
    <property type="entry name" value="Heat shock 70 kDa"/>
    <property type="match status" value="1"/>
</dbReference>
<keyword evidence="3 4" id="KW-0067">ATP-binding</keyword>
<organism evidence="5">
    <name type="scientific">Schistocephalus solidus</name>
    <name type="common">Tapeworm</name>
    <dbReference type="NCBI Taxonomy" id="70667"/>
    <lineage>
        <taxon>Eukaryota</taxon>
        <taxon>Metazoa</taxon>
        <taxon>Spiralia</taxon>
        <taxon>Lophotrochozoa</taxon>
        <taxon>Platyhelminthes</taxon>
        <taxon>Cestoda</taxon>
        <taxon>Eucestoda</taxon>
        <taxon>Diphyllobothriidea</taxon>
        <taxon>Diphyllobothriidae</taxon>
        <taxon>Schistocephalus</taxon>
    </lineage>
</organism>
<dbReference type="PANTHER" id="PTHR19375">
    <property type="entry name" value="HEAT SHOCK PROTEIN 70KDA"/>
    <property type="match status" value="1"/>
</dbReference>
<dbReference type="SUPFAM" id="SSF53067">
    <property type="entry name" value="Actin-like ATPase domain"/>
    <property type="match status" value="2"/>
</dbReference>
<dbReference type="EMBL" id="GEEE01010489">
    <property type="protein sequence ID" value="JAP52736.1"/>
    <property type="molecule type" value="Transcribed_RNA"/>
</dbReference>
<dbReference type="PRINTS" id="PR00301">
    <property type="entry name" value="HEATSHOCK70"/>
</dbReference>
<dbReference type="CDD" id="cd24028">
    <property type="entry name" value="ASKHA_NBD_HSP70_HSPA1-like"/>
    <property type="match status" value="1"/>
</dbReference>
<dbReference type="GO" id="GO:0005524">
    <property type="term" value="F:ATP binding"/>
    <property type="evidence" value="ECO:0007669"/>
    <property type="project" value="UniProtKB-KW"/>
</dbReference>
<dbReference type="PROSITE" id="PS00297">
    <property type="entry name" value="HSP70_1"/>
    <property type="match status" value="1"/>
</dbReference>
<dbReference type="Pfam" id="PF00012">
    <property type="entry name" value="HSP70"/>
    <property type="match status" value="1"/>
</dbReference>
<dbReference type="Gene3D" id="1.20.1270.10">
    <property type="match status" value="1"/>
</dbReference>
<dbReference type="Gene3D" id="3.30.30.30">
    <property type="match status" value="1"/>
</dbReference>
<dbReference type="GO" id="GO:0140662">
    <property type="term" value="F:ATP-dependent protein folding chaperone"/>
    <property type="evidence" value="ECO:0007669"/>
    <property type="project" value="InterPro"/>
</dbReference>
<evidence type="ECO:0000256" key="2">
    <source>
        <dbReference type="ARBA" id="ARBA00022741"/>
    </source>
</evidence>
<dbReference type="Gene3D" id="3.90.640.10">
    <property type="entry name" value="Actin, Chain A, domain 4"/>
    <property type="match status" value="1"/>
</dbReference>
<reference evidence="5" key="1">
    <citation type="submission" date="2016-01" db="EMBL/GenBank/DDBJ databases">
        <title>Reference transcriptome for the parasite Schistocephalus solidus: insights into the molecular evolution of parasitism.</title>
        <authorList>
            <person name="Hebert F.O."/>
            <person name="Grambauer S."/>
            <person name="Barber I."/>
            <person name="Landry C.R."/>
            <person name="Aubin-Horth N."/>
        </authorList>
    </citation>
    <scope>NUCLEOTIDE SEQUENCE</scope>
</reference>
<dbReference type="InterPro" id="IPR029047">
    <property type="entry name" value="HSP70_peptide-bd_sf"/>
</dbReference>
<keyword evidence="2 4" id="KW-0547">Nucleotide-binding</keyword>
<dbReference type="FunFam" id="3.30.30.30:FF:000001">
    <property type="entry name" value="heat shock 70 kDa protein-like"/>
    <property type="match status" value="1"/>
</dbReference>
<name>A0A0X3PZN4_SCHSO</name>
<evidence type="ECO:0000313" key="5">
    <source>
        <dbReference type="EMBL" id="JAP52736.1"/>
    </source>
</evidence>
<accession>A0A0X3PZN4</accession>
<protein>
    <submittedName>
        <fullName evidence="5">Heat shock cognate protein</fullName>
    </submittedName>
</protein>
<dbReference type="PROSITE" id="PS01036">
    <property type="entry name" value="HSP70_3"/>
    <property type="match status" value="1"/>
</dbReference>
<proteinExistence type="inferred from homology"/>
<keyword evidence="5" id="KW-0346">Stress response</keyword>
<evidence type="ECO:0000256" key="4">
    <source>
        <dbReference type="RuleBase" id="RU003322"/>
    </source>
</evidence>
<dbReference type="InterPro" id="IPR029048">
    <property type="entry name" value="HSP70_C_sf"/>
</dbReference>
<dbReference type="Gene3D" id="3.30.420.40">
    <property type="match status" value="2"/>
</dbReference>
<evidence type="ECO:0000256" key="3">
    <source>
        <dbReference type="ARBA" id="ARBA00022840"/>
    </source>
</evidence>
<sequence>HNVTGTWSLTFRQDGEMPALGIDLGTTFSSVGFYREGRVDIISNAQGRYTTPSYVAFMPNECLVGISALKGAIDNPENTLFDSKRILGRRIDDMTIVSDKRFWPFEVTEEKGRVKICLDHKDIKRSFFPEEISALLLMKMKEISELYIGEPVTEAVITVPACFNDKQRQATKDAATMAGLKVLRLINEPSALAIAYGLEKCTRSRRNVLIYDLGGGTLDVAIIAIQDKKFEVLTLAGNSHLGGQDFDNRLVEFCIQEFARKHKKNISRNMTAIQRLRVACSQLKRTLSGCTQASIALEKLHADIDFFLTITRSKFEEICDDLFRATITPVVQAVKDANLLYSDVHEIVMAGGSTRIPKIQTTVRELFNNKELNKSLNAEEAAAYGAAVYAAVLQGDKSETLQDLELLDVTPYSIGVETSSGVMTTLIPRYTRLPLQIQRHFTTSVANQVEMLIKIFEGERALTRDNNLLGEFTLTDITPAPCGMPEIQVIFNIDQNGIFDLNAFDVNTGHPRAITMKKDKGCLNAEELEYSTQAVAKHKASDEEEERKKVAARNRVYSYIYAIKAAIGASGPTTADIPPEDRQAAKELCDSTFRWLASNPAASTQEYKDKLRMLQEKCVKNVILPHLKRTDFPKGLSSKSSEQAERVK</sequence>